<evidence type="ECO:0000256" key="1">
    <source>
        <dbReference type="ARBA" id="ARBA00023015"/>
    </source>
</evidence>
<evidence type="ECO:0000256" key="4">
    <source>
        <dbReference type="ARBA" id="ARBA00023242"/>
    </source>
</evidence>
<name>A0A835Z2L3_9STRA</name>
<evidence type="ECO:0000256" key="3">
    <source>
        <dbReference type="ARBA" id="ARBA00023163"/>
    </source>
</evidence>
<evidence type="ECO:0000259" key="6">
    <source>
        <dbReference type="PROSITE" id="PS51294"/>
    </source>
</evidence>
<dbReference type="GO" id="GO:0000978">
    <property type="term" value="F:RNA polymerase II cis-regulatory region sequence-specific DNA binding"/>
    <property type="evidence" value="ECO:0007669"/>
    <property type="project" value="TreeGrafter"/>
</dbReference>
<keyword evidence="8" id="KW-1185">Reference proteome</keyword>
<gene>
    <name evidence="7" type="ORF">JKP88DRAFT_181241</name>
</gene>
<dbReference type="AlphaFoldDB" id="A0A835Z2L3"/>
<evidence type="ECO:0000259" key="5">
    <source>
        <dbReference type="PROSITE" id="PS50090"/>
    </source>
</evidence>
<sequence length="155" mass="18090">MATPRYTPPRKWAPDEDERLNAAAQARGATKWKRIAAQVGTRNHIQCLQHWKKVLRPDLKKGDWTPEEDALLTDTVQSGTCKNWGKVALHLPNRTHRQCQLRWQHHLDPDIKRGSFTAAEDALILEGFKRFGNRWKHIARKHLPGRIDYTIRGRY</sequence>
<dbReference type="SMART" id="SM00717">
    <property type="entry name" value="SANT"/>
    <property type="match status" value="3"/>
</dbReference>
<dbReference type="Pfam" id="PF00249">
    <property type="entry name" value="Myb_DNA-binding"/>
    <property type="match status" value="1"/>
</dbReference>
<evidence type="ECO:0000313" key="8">
    <source>
        <dbReference type="Proteomes" id="UP000664859"/>
    </source>
</evidence>
<dbReference type="OrthoDB" id="2143914at2759"/>
<dbReference type="CDD" id="cd00167">
    <property type="entry name" value="SANT"/>
    <property type="match status" value="3"/>
</dbReference>
<dbReference type="PROSITE" id="PS51294">
    <property type="entry name" value="HTH_MYB"/>
    <property type="match status" value="3"/>
</dbReference>
<dbReference type="Pfam" id="PF13921">
    <property type="entry name" value="Myb_DNA-bind_6"/>
    <property type="match status" value="1"/>
</dbReference>
<protein>
    <submittedName>
        <fullName evidence="7">Homeodomain-like protein</fullName>
    </submittedName>
</protein>
<accession>A0A835Z2L3</accession>
<proteinExistence type="predicted"/>
<dbReference type="InterPro" id="IPR017930">
    <property type="entry name" value="Myb_dom"/>
</dbReference>
<keyword evidence="2 7" id="KW-0238">DNA-binding</keyword>
<evidence type="ECO:0000256" key="2">
    <source>
        <dbReference type="ARBA" id="ARBA00023125"/>
    </source>
</evidence>
<dbReference type="InterPro" id="IPR001005">
    <property type="entry name" value="SANT/Myb"/>
</dbReference>
<comment type="caution">
    <text evidence="7">The sequence shown here is derived from an EMBL/GenBank/DDBJ whole genome shotgun (WGS) entry which is preliminary data.</text>
</comment>
<dbReference type="Gene3D" id="1.10.10.60">
    <property type="entry name" value="Homeodomain-like"/>
    <property type="match status" value="3"/>
</dbReference>
<dbReference type="PROSITE" id="PS50090">
    <property type="entry name" value="MYB_LIKE"/>
    <property type="match status" value="3"/>
</dbReference>
<keyword evidence="1" id="KW-0805">Transcription regulation</keyword>
<feature type="domain" description="Myb-like" evidence="5">
    <location>
        <begin position="108"/>
        <end position="155"/>
    </location>
</feature>
<dbReference type="GO" id="GO:0042796">
    <property type="term" value="P:snRNA transcription by RNA polymerase III"/>
    <property type="evidence" value="ECO:0007669"/>
    <property type="project" value="TreeGrafter"/>
</dbReference>
<evidence type="ECO:0000313" key="7">
    <source>
        <dbReference type="EMBL" id="KAG5184477.1"/>
    </source>
</evidence>
<dbReference type="GO" id="GO:0001006">
    <property type="term" value="F:RNA polymerase III type 3 promoter sequence-specific DNA binding"/>
    <property type="evidence" value="ECO:0007669"/>
    <property type="project" value="TreeGrafter"/>
</dbReference>
<dbReference type="PANTHER" id="PTHR46621">
    <property type="entry name" value="SNRNA-ACTIVATING PROTEIN COMPLEX SUBUNIT 4"/>
    <property type="match status" value="1"/>
</dbReference>
<feature type="domain" description="Myb-like" evidence="5">
    <location>
        <begin position="56"/>
        <end position="107"/>
    </location>
</feature>
<feature type="domain" description="Myb-like" evidence="5">
    <location>
        <begin position="11"/>
        <end position="55"/>
    </location>
</feature>
<feature type="domain" description="HTH myb-type" evidence="6">
    <location>
        <begin position="10"/>
        <end position="55"/>
    </location>
</feature>
<feature type="domain" description="HTH myb-type" evidence="6">
    <location>
        <begin position="112"/>
        <end position="155"/>
    </location>
</feature>
<dbReference type="PANTHER" id="PTHR46621:SF1">
    <property type="entry name" value="SNRNA-ACTIVATING PROTEIN COMPLEX SUBUNIT 4"/>
    <property type="match status" value="1"/>
</dbReference>
<feature type="non-terminal residue" evidence="7">
    <location>
        <position position="1"/>
    </location>
</feature>
<dbReference type="EMBL" id="JAFCMP010000165">
    <property type="protein sequence ID" value="KAG5184477.1"/>
    <property type="molecule type" value="Genomic_DNA"/>
</dbReference>
<dbReference type="GO" id="GO:0042795">
    <property type="term" value="P:snRNA transcription by RNA polymerase II"/>
    <property type="evidence" value="ECO:0007669"/>
    <property type="project" value="TreeGrafter"/>
</dbReference>
<dbReference type="Proteomes" id="UP000664859">
    <property type="component" value="Unassembled WGS sequence"/>
</dbReference>
<feature type="domain" description="HTH myb-type" evidence="6">
    <location>
        <begin position="56"/>
        <end position="111"/>
    </location>
</feature>
<dbReference type="InterPro" id="IPR051575">
    <property type="entry name" value="Myb-like_DNA-bd"/>
</dbReference>
<keyword evidence="7" id="KW-0371">Homeobox</keyword>
<organism evidence="7 8">
    <name type="scientific">Tribonema minus</name>
    <dbReference type="NCBI Taxonomy" id="303371"/>
    <lineage>
        <taxon>Eukaryota</taxon>
        <taxon>Sar</taxon>
        <taxon>Stramenopiles</taxon>
        <taxon>Ochrophyta</taxon>
        <taxon>PX clade</taxon>
        <taxon>Xanthophyceae</taxon>
        <taxon>Tribonematales</taxon>
        <taxon>Tribonemataceae</taxon>
        <taxon>Tribonema</taxon>
    </lineage>
</organism>
<reference evidence="7" key="1">
    <citation type="submission" date="2021-02" db="EMBL/GenBank/DDBJ databases">
        <title>First Annotated Genome of the Yellow-green Alga Tribonema minus.</title>
        <authorList>
            <person name="Mahan K.M."/>
        </authorList>
    </citation>
    <scope>NUCLEOTIDE SEQUENCE</scope>
    <source>
        <strain evidence="7">UTEX B ZZ1240</strain>
    </source>
</reference>
<dbReference type="SUPFAM" id="SSF46689">
    <property type="entry name" value="Homeodomain-like"/>
    <property type="match status" value="2"/>
</dbReference>
<keyword evidence="4" id="KW-0539">Nucleus</keyword>
<dbReference type="GO" id="GO:0019185">
    <property type="term" value="C:snRNA-activating protein complex"/>
    <property type="evidence" value="ECO:0007669"/>
    <property type="project" value="TreeGrafter"/>
</dbReference>
<dbReference type="InterPro" id="IPR009057">
    <property type="entry name" value="Homeodomain-like_sf"/>
</dbReference>
<keyword evidence="3" id="KW-0804">Transcription</keyword>